<name>A0A6I6MLR9_9CAUL</name>
<evidence type="ECO:0000313" key="4">
    <source>
        <dbReference type="Proteomes" id="UP000431269"/>
    </source>
</evidence>
<evidence type="ECO:0000259" key="2">
    <source>
        <dbReference type="PROSITE" id="PS51186"/>
    </source>
</evidence>
<dbReference type="RefSeq" id="WP_158764905.1">
    <property type="nucleotide sequence ID" value="NZ_CP047045.1"/>
</dbReference>
<gene>
    <name evidence="3" type="ORF">DSM104635_00739</name>
</gene>
<dbReference type="SUPFAM" id="SSF55729">
    <property type="entry name" value="Acyl-CoA N-acyltransferases (Nat)"/>
    <property type="match status" value="1"/>
</dbReference>
<evidence type="ECO:0000256" key="1">
    <source>
        <dbReference type="ARBA" id="ARBA00022679"/>
    </source>
</evidence>
<dbReference type="PANTHER" id="PTHR13947:SF37">
    <property type="entry name" value="LD18367P"/>
    <property type="match status" value="1"/>
</dbReference>
<accession>A0A6I6MLR9</accession>
<dbReference type="Proteomes" id="UP000431269">
    <property type="component" value="Chromosome"/>
</dbReference>
<dbReference type="AlphaFoldDB" id="A0A6I6MLR9"/>
<dbReference type="InterPro" id="IPR016181">
    <property type="entry name" value="Acyl_CoA_acyltransferase"/>
</dbReference>
<dbReference type="Gene3D" id="3.40.630.30">
    <property type="match status" value="1"/>
</dbReference>
<keyword evidence="1" id="KW-0808">Transferase</keyword>
<dbReference type="InterPro" id="IPR050769">
    <property type="entry name" value="NAT_camello-type"/>
</dbReference>
<keyword evidence="4" id="KW-1185">Reference proteome</keyword>
<evidence type="ECO:0000313" key="3">
    <source>
        <dbReference type="EMBL" id="QGZ93924.1"/>
    </source>
</evidence>
<protein>
    <submittedName>
        <fullName evidence="3">N-acetylglutamate synthase</fullName>
    </submittedName>
</protein>
<dbReference type="PANTHER" id="PTHR13947">
    <property type="entry name" value="GNAT FAMILY N-ACETYLTRANSFERASE"/>
    <property type="match status" value="1"/>
</dbReference>
<dbReference type="GO" id="GO:0008080">
    <property type="term" value="F:N-acetyltransferase activity"/>
    <property type="evidence" value="ECO:0007669"/>
    <property type="project" value="InterPro"/>
</dbReference>
<dbReference type="KEGG" id="tsv:DSM104635_00739"/>
<proteinExistence type="predicted"/>
<dbReference type="InterPro" id="IPR000182">
    <property type="entry name" value="GNAT_dom"/>
</dbReference>
<dbReference type="EMBL" id="CP047045">
    <property type="protein sequence ID" value="QGZ93924.1"/>
    <property type="molecule type" value="Genomic_DNA"/>
</dbReference>
<sequence length="155" mass="16744">MSGVVVRAFRAGDEAAFKALNVEWIQHFFALEPKDIEALDNPQRILADGAIAMAELDGEVVGTCALIKRAEPGVWEIAKMGVTTQLRGGGIGSAIMAYLIAVAPALGAKQLYIETNSALGPAIRVYEKFGFRHLGEGEHPVTPYVRADVFMMRDV</sequence>
<feature type="domain" description="N-acetyltransferase" evidence="2">
    <location>
        <begin position="4"/>
        <end position="155"/>
    </location>
</feature>
<reference evidence="4" key="1">
    <citation type="submission" date="2019-12" db="EMBL/GenBank/DDBJ databases">
        <title>Complete genome of Terracaulis silvestris 0127_4.</title>
        <authorList>
            <person name="Vieira S."/>
            <person name="Riedel T."/>
            <person name="Sproer C."/>
            <person name="Pascual J."/>
            <person name="Boedeker C."/>
            <person name="Overmann J."/>
        </authorList>
    </citation>
    <scope>NUCLEOTIDE SEQUENCE [LARGE SCALE GENOMIC DNA]</scope>
    <source>
        <strain evidence="4">0127_4</strain>
    </source>
</reference>
<dbReference type="CDD" id="cd04301">
    <property type="entry name" value="NAT_SF"/>
    <property type="match status" value="1"/>
</dbReference>
<dbReference type="Pfam" id="PF00583">
    <property type="entry name" value="Acetyltransf_1"/>
    <property type="match status" value="1"/>
</dbReference>
<organism evidence="3 4">
    <name type="scientific">Terricaulis silvestris</name>
    <dbReference type="NCBI Taxonomy" id="2686094"/>
    <lineage>
        <taxon>Bacteria</taxon>
        <taxon>Pseudomonadati</taxon>
        <taxon>Pseudomonadota</taxon>
        <taxon>Alphaproteobacteria</taxon>
        <taxon>Caulobacterales</taxon>
        <taxon>Caulobacteraceae</taxon>
        <taxon>Terricaulis</taxon>
    </lineage>
</organism>
<dbReference type="PROSITE" id="PS51186">
    <property type="entry name" value="GNAT"/>
    <property type="match status" value="1"/>
</dbReference>